<dbReference type="InterPro" id="IPR031107">
    <property type="entry name" value="Small_HSP"/>
</dbReference>
<dbReference type="Pfam" id="PF00011">
    <property type="entry name" value="HSP20"/>
    <property type="match status" value="1"/>
</dbReference>
<feature type="domain" description="SHSP" evidence="3">
    <location>
        <begin position="48"/>
        <end position="158"/>
    </location>
</feature>
<evidence type="ECO:0000313" key="4">
    <source>
        <dbReference type="EMBL" id="RLQ95141.1"/>
    </source>
</evidence>
<comment type="similarity">
    <text evidence="1 2">Belongs to the small heat shock protein (HSP20) family.</text>
</comment>
<dbReference type="InterPro" id="IPR002068">
    <property type="entry name" value="A-crystallin/Hsp20_dom"/>
</dbReference>
<dbReference type="Proteomes" id="UP000276770">
    <property type="component" value="Unassembled WGS sequence"/>
</dbReference>
<dbReference type="Gene3D" id="2.60.40.790">
    <property type="match status" value="1"/>
</dbReference>
<dbReference type="InterPro" id="IPR008978">
    <property type="entry name" value="HSP20-like_chaperone"/>
</dbReference>
<evidence type="ECO:0000259" key="3">
    <source>
        <dbReference type="PROSITE" id="PS01031"/>
    </source>
</evidence>
<proteinExistence type="inferred from homology"/>
<comment type="caution">
    <text evidence="4">The sequence shown here is derived from an EMBL/GenBank/DDBJ whole genome shotgun (WGS) entry which is preliminary data.</text>
</comment>
<dbReference type="SUPFAM" id="SSF49764">
    <property type="entry name" value="HSP20-like chaperones"/>
    <property type="match status" value="1"/>
</dbReference>
<dbReference type="OrthoDB" id="1806521at2"/>
<protein>
    <submittedName>
        <fullName evidence="4">Hsp20/alpha crystallin family protein</fullName>
    </submittedName>
</protein>
<name>A0A3L7JZN0_9BACI</name>
<dbReference type="PANTHER" id="PTHR11527">
    <property type="entry name" value="HEAT-SHOCK PROTEIN 20 FAMILY MEMBER"/>
    <property type="match status" value="1"/>
</dbReference>
<dbReference type="EMBL" id="RCVZ01000007">
    <property type="protein sequence ID" value="RLQ95141.1"/>
    <property type="molecule type" value="Genomic_DNA"/>
</dbReference>
<dbReference type="RefSeq" id="WP_121680797.1">
    <property type="nucleotide sequence ID" value="NZ_RCVZ01000007.1"/>
</dbReference>
<dbReference type="CDD" id="cd06464">
    <property type="entry name" value="ACD_sHsps-like"/>
    <property type="match status" value="1"/>
</dbReference>
<dbReference type="PROSITE" id="PS01031">
    <property type="entry name" value="SHSP"/>
    <property type="match status" value="1"/>
</dbReference>
<evidence type="ECO:0000313" key="5">
    <source>
        <dbReference type="Proteomes" id="UP000276770"/>
    </source>
</evidence>
<evidence type="ECO:0000256" key="1">
    <source>
        <dbReference type="PROSITE-ProRule" id="PRU00285"/>
    </source>
</evidence>
<dbReference type="AlphaFoldDB" id="A0A3L7JZN0"/>
<evidence type="ECO:0000256" key="2">
    <source>
        <dbReference type="RuleBase" id="RU003616"/>
    </source>
</evidence>
<reference evidence="4 5" key="1">
    <citation type="submission" date="2018-10" db="EMBL/GenBank/DDBJ databases">
        <title>Falsibacillus sp. genome draft.</title>
        <authorList>
            <person name="Shi S."/>
        </authorList>
    </citation>
    <scope>NUCLEOTIDE SEQUENCE [LARGE SCALE GENOMIC DNA]</scope>
    <source>
        <strain evidence="4 5">GY 10110</strain>
    </source>
</reference>
<organism evidence="4 5">
    <name type="scientific">Falsibacillus albus</name>
    <dbReference type="NCBI Taxonomy" id="2478915"/>
    <lineage>
        <taxon>Bacteria</taxon>
        <taxon>Bacillati</taxon>
        <taxon>Bacillota</taxon>
        <taxon>Bacilli</taxon>
        <taxon>Bacillales</taxon>
        <taxon>Bacillaceae</taxon>
        <taxon>Falsibacillus</taxon>
    </lineage>
</organism>
<accession>A0A3L7JZN0</accession>
<keyword evidence="5" id="KW-1185">Reference proteome</keyword>
<gene>
    <name evidence="4" type="ORF">D9X91_11625</name>
</gene>
<sequence>MSEPKKPSSKRPARDQFGDLVNSMNDFFREKPVKGILESIDEFFSAPFPSNQHSFSAELHETENEITITSKLPGIKKEQIFIDIFPHYVTISVQNNELITQEDQNHDAIFRKQTFQRNTRTIQLPSIVNDKKAKASYQDGLLVIQIPKEKGKRLQIES</sequence>